<dbReference type="OrthoDB" id="9804380at2"/>
<dbReference type="CDD" id="cd01127">
    <property type="entry name" value="TrwB_TraG_TraD_VirD4"/>
    <property type="match status" value="1"/>
</dbReference>
<proteinExistence type="predicted"/>
<evidence type="ECO:0000259" key="1">
    <source>
        <dbReference type="Pfam" id="PF05872"/>
    </source>
</evidence>
<sequence length="348" mass="40775">MQDFYNWLINNKEKSELYIKLIELLEDGFVNSLRENKKGTYSMFYNGYTSIDIANNYLTIFDMSSLKDGIDTRLFAMQMFLVIKLLERQIKVNYGLNTNTPQRVIFDEAHLLMDKDFPIALNFIYRMVKMIRKRNGGITVITQNPEDFLSTPEIAKKTKAIINNSQYAFIMQATETNINKIEKLYSDSDGFTEYEKKSLVTATQGFCLLITSKSRRFTLNMDVQQEDFRNIAVDESTLKIWVLGYLTTRLYNILNGLKHIDTKLEECVSIKEINDQKTLQIKLKEKHNLKAELFKQNIEIKAVNLENNILSFVFKDLHNQIAYKFYDKITKKLMLINEQINQEVDSNE</sequence>
<dbReference type="Gene3D" id="1.10.8.730">
    <property type="match status" value="1"/>
</dbReference>
<dbReference type="InterPro" id="IPR051162">
    <property type="entry name" value="T4SS_component"/>
</dbReference>
<dbReference type="PANTHER" id="PTHR30121">
    <property type="entry name" value="UNCHARACTERIZED PROTEIN YJGR-RELATED"/>
    <property type="match status" value="1"/>
</dbReference>
<dbReference type="SUPFAM" id="SSF52540">
    <property type="entry name" value="P-loop containing nucleoside triphosphate hydrolases"/>
    <property type="match status" value="1"/>
</dbReference>
<dbReference type="EMBL" id="CP012622">
    <property type="protein sequence ID" value="ALD66369.1"/>
    <property type="molecule type" value="Genomic_DNA"/>
</dbReference>
<dbReference type="AlphaFoldDB" id="A0A0M5KE70"/>
<dbReference type="InterPro" id="IPR033186">
    <property type="entry name" value="HerA_C"/>
</dbReference>
<reference evidence="2 3" key="1">
    <citation type="journal article" date="2015" name="Genome Announc.">
        <title>Complete Genome Sequence of Spiroplasma cantharicola CC-1T (DSM 21588), a Bacterium Isolated from Soldier Beetle (Cantharis carolinus).</title>
        <authorList>
            <person name="Lo W.S."/>
            <person name="Liu P.Y."/>
            <person name="Kuo C.H."/>
        </authorList>
    </citation>
    <scope>NUCLEOTIDE SEQUENCE [LARGE SCALE GENOMIC DNA]</scope>
    <source>
        <strain evidence="2 3">CC-1</strain>
    </source>
</reference>
<feature type="domain" description="Helicase HerA-like C-terminal" evidence="1">
    <location>
        <begin position="100"/>
        <end position="148"/>
    </location>
</feature>
<dbReference type="STRING" id="362837.SCANT_v1c04630"/>
<dbReference type="Pfam" id="PF05872">
    <property type="entry name" value="HerA_C"/>
    <property type="match status" value="1"/>
</dbReference>
<evidence type="ECO:0000313" key="2">
    <source>
        <dbReference type="EMBL" id="ALD66369.1"/>
    </source>
</evidence>
<dbReference type="PANTHER" id="PTHR30121:SF6">
    <property type="entry name" value="SLR6007 PROTEIN"/>
    <property type="match status" value="1"/>
</dbReference>
<dbReference type="Proteomes" id="UP000063919">
    <property type="component" value="Chromosome"/>
</dbReference>
<accession>A0A0M5KE70</accession>
<dbReference type="PATRIC" id="fig|362837.3.peg.473"/>
<protein>
    <recommendedName>
        <fullName evidence="1">Helicase HerA-like C-terminal domain-containing protein</fullName>
    </recommendedName>
</protein>
<dbReference type="RefSeq" id="WP_053946131.1">
    <property type="nucleotide sequence ID" value="NZ_CP012622.1"/>
</dbReference>
<keyword evidence="3" id="KW-1185">Reference proteome</keyword>
<organism evidence="2 3">
    <name type="scientific">Spiroplasma cantharicola</name>
    <dbReference type="NCBI Taxonomy" id="362837"/>
    <lineage>
        <taxon>Bacteria</taxon>
        <taxon>Bacillati</taxon>
        <taxon>Mycoplasmatota</taxon>
        <taxon>Mollicutes</taxon>
        <taxon>Entomoplasmatales</taxon>
        <taxon>Spiroplasmataceae</taxon>
        <taxon>Spiroplasma</taxon>
    </lineage>
</organism>
<name>A0A0M5KE70_9MOLU</name>
<evidence type="ECO:0000313" key="3">
    <source>
        <dbReference type="Proteomes" id="UP000063919"/>
    </source>
</evidence>
<dbReference type="Gene3D" id="3.40.50.300">
    <property type="entry name" value="P-loop containing nucleotide triphosphate hydrolases"/>
    <property type="match status" value="1"/>
</dbReference>
<dbReference type="KEGG" id="scj:SCANT_v1c04630"/>
<gene>
    <name evidence="2" type="ORF">SCANT_v1c04630</name>
</gene>
<dbReference type="InterPro" id="IPR027417">
    <property type="entry name" value="P-loop_NTPase"/>
</dbReference>